<gene>
    <name evidence="6" type="ORF">J4557_48295</name>
</gene>
<keyword evidence="3" id="KW-0238">DNA-binding</keyword>
<dbReference type="PANTHER" id="PTHR30346">
    <property type="entry name" value="TRANSCRIPTIONAL DUAL REGULATOR HCAR-RELATED"/>
    <property type="match status" value="1"/>
</dbReference>
<dbReference type="PANTHER" id="PTHR30346:SF28">
    <property type="entry name" value="HTH-TYPE TRANSCRIPTIONAL REGULATOR CYNR"/>
    <property type="match status" value="1"/>
</dbReference>
<dbReference type="InterPro" id="IPR036388">
    <property type="entry name" value="WH-like_DNA-bd_sf"/>
</dbReference>
<feature type="domain" description="HTH lysR-type" evidence="5">
    <location>
        <begin position="1"/>
        <end position="58"/>
    </location>
</feature>
<name>A0ABS3RI83_9ACTN</name>
<dbReference type="InterPro" id="IPR036390">
    <property type="entry name" value="WH_DNA-bd_sf"/>
</dbReference>
<evidence type="ECO:0000256" key="3">
    <source>
        <dbReference type="ARBA" id="ARBA00023125"/>
    </source>
</evidence>
<dbReference type="InterPro" id="IPR000847">
    <property type="entry name" value="LysR_HTH_N"/>
</dbReference>
<proteinExistence type="inferred from homology"/>
<dbReference type="EMBL" id="JAGEOK010000073">
    <property type="protein sequence ID" value="MBO2445328.1"/>
    <property type="molecule type" value="Genomic_DNA"/>
</dbReference>
<dbReference type="PROSITE" id="PS50931">
    <property type="entry name" value="HTH_LYSR"/>
    <property type="match status" value="1"/>
</dbReference>
<evidence type="ECO:0000313" key="6">
    <source>
        <dbReference type="EMBL" id="MBO2445328.1"/>
    </source>
</evidence>
<dbReference type="Proteomes" id="UP000666915">
    <property type="component" value="Unassembled WGS sequence"/>
</dbReference>
<keyword evidence="2" id="KW-0805">Transcription regulation</keyword>
<dbReference type="SUPFAM" id="SSF46785">
    <property type="entry name" value="Winged helix' DNA-binding domain"/>
    <property type="match status" value="1"/>
</dbReference>
<dbReference type="Gene3D" id="1.10.10.10">
    <property type="entry name" value="Winged helix-like DNA-binding domain superfamily/Winged helix DNA-binding domain"/>
    <property type="match status" value="1"/>
</dbReference>
<dbReference type="Gene3D" id="3.40.190.290">
    <property type="match status" value="1"/>
</dbReference>
<accession>A0ABS3RI83</accession>
<keyword evidence="4" id="KW-0804">Transcription</keyword>
<dbReference type="InterPro" id="IPR005119">
    <property type="entry name" value="LysR_subst-bd"/>
</dbReference>
<keyword evidence="7" id="KW-1185">Reference proteome</keyword>
<evidence type="ECO:0000256" key="2">
    <source>
        <dbReference type="ARBA" id="ARBA00023015"/>
    </source>
</evidence>
<evidence type="ECO:0000259" key="5">
    <source>
        <dbReference type="PROSITE" id="PS50931"/>
    </source>
</evidence>
<organism evidence="6 7">
    <name type="scientific">Actinomadura nitritigenes</name>
    <dbReference type="NCBI Taxonomy" id="134602"/>
    <lineage>
        <taxon>Bacteria</taxon>
        <taxon>Bacillati</taxon>
        <taxon>Actinomycetota</taxon>
        <taxon>Actinomycetes</taxon>
        <taxon>Streptosporangiales</taxon>
        <taxon>Thermomonosporaceae</taxon>
        <taxon>Actinomadura</taxon>
    </lineage>
</organism>
<dbReference type="Pfam" id="PF03466">
    <property type="entry name" value="LysR_substrate"/>
    <property type="match status" value="1"/>
</dbReference>
<protein>
    <submittedName>
        <fullName evidence="6">LysR family transcriptional regulator</fullName>
    </submittedName>
</protein>
<dbReference type="Pfam" id="PF00126">
    <property type="entry name" value="HTH_1"/>
    <property type="match status" value="1"/>
</dbReference>
<dbReference type="SUPFAM" id="SSF53850">
    <property type="entry name" value="Periplasmic binding protein-like II"/>
    <property type="match status" value="1"/>
</dbReference>
<comment type="caution">
    <text evidence="6">The sequence shown here is derived from an EMBL/GenBank/DDBJ whole genome shotgun (WGS) entry which is preliminary data.</text>
</comment>
<evidence type="ECO:0000256" key="4">
    <source>
        <dbReference type="ARBA" id="ARBA00023163"/>
    </source>
</evidence>
<sequence>MELRQLRYFVTVAEDLNFTRAAARVHVAQPAISQQIARLEHELGQELFDRSGRRIRLTAAGEMFLPFARETLETAARGRDAVASLAGALAGRLSIGTIQSPPPSLLDVLAAFHHDHPLVEISLRTANPQHLAEHVAKGTLDAALLGITGQPLPAAVATAAYTTEPLLALVAPDHALAGRAHITLAALKDQPLATLTHGSGLRTVLETACAKAGFTPLIHAETDDISLLIDLAARRLGVALIPGAGLVPGTGLVPSRSDLVVLRVHRPKLARRTVLAWHRHRPTRPALAFLDYARAATSPDTEDRATLSESS</sequence>
<evidence type="ECO:0000256" key="1">
    <source>
        <dbReference type="ARBA" id="ARBA00009437"/>
    </source>
</evidence>
<reference evidence="6 7" key="1">
    <citation type="submission" date="2021-03" db="EMBL/GenBank/DDBJ databases">
        <authorList>
            <person name="Kanchanasin P."/>
            <person name="Saeng-In P."/>
            <person name="Phongsopitanun W."/>
            <person name="Yuki M."/>
            <person name="Kudo T."/>
            <person name="Ohkuma M."/>
            <person name="Tanasupawat S."/>
        </authorList>
    </citation>
    <scope>NUCLEOTIDE SEQUENCE [LARGE SCALE GENOMIC DNA]</scope>
    <source>
        <strain evidence="6 7">L46</strain>
    </source>
</reference>
<dbReference type="RefSeq" id="WP_208274638.1">
    <property type="nucleotide sequence ID" value="NZ_BAAAGM010000096.1"/>
</dbReference>
<dbReference type="PRINTS" id="PR00039">
    <property type="entry name" value="HTHLYSR"/>
</dbReference>
<evidence type="ECO:0000313" key="7">
    <source>
        <dbReference type="Proteomes" id="UP000666915"/>
    </source>
</evidence>
<comment type="similarity">
    <text evidence="1">Belongs to the LysR transcriptional regulatory family.</text>
</comment>